<evidence type="ECO:0000256" key="7">
    <source>
        <dbReference type="ARBA" id="ARBA00023157"/>
    </source>
</evidence>
<dbReference type="InterPro" id="IPR001928">
    <property type="entry name" value="Endothln-like_toxin"/>
</dbReference>
<accession>A0A9D3BIN8</accession>
<dbReference type="Pfam" id="PF00322">
    <property type="entry name" value="Endothelin"/>
    <property type="match status" value="1"/>
</dbReference>
<dbReference type="PROSITE" id="PS00270">
    <property type="entry name" value="ENDOTHELIN"/>
    <property type="match status" value="1"/>
</dbReference>
<reference evidence="14" key="1">
    <citation type="submission" date="2020-03" db="EMBL/GenBank/DDBJ databases">
        <title>Intra-Species Differences in Population Size shape Life History and Genome Evolution.</title>
        <authorList>
            <person name="Willemsen D."/>
            <person name="Cui R."/>
            <person name="Valenzano D.R."/>
        </authorList>
    </citation>
    <scope>NUCLEOTIDE SEQUENCE</scope>
    <source>
        <strain evidence="14">GRZ</strain>
        <tissue evidence="14">Whole</tissue>
    </source>
</reference>
<evidence type="ECO:0000259" key="13">
    <source>
        <dbReference type="SMART" id="SM00272"/>
    </source>
</evidence>
<dbReference type="AlphaFoldDB" id="A0A9D3BIN8"/>
<feature type="signal peptide" evidence="12">
    <location>
        <begin position="1"/>
        <end position="24"/>
    </location>
</feature>
<dbReference type="Proteomes" id="UP000822369">
    <property type="component" value="Chromosome 13"/>
</dbReference>
<evidence type="ECO:0000256" key="3">
    <source>
        <dbReference type="ARBA" id="ARBA00010959"/>
    </source>
</evidence>
<evidence type="ECO:0000256" key="12">
    <source>
        <dbReference type="SAM" id="SignalP"/>
    </source>
</evidence>
<keyword evidence="5 12" id="KW-0732">Signal</keyword>
<comment type="similarity">
    <text evidence="3">Belongs to the endothelin/sarafotoxin family.</text>
</comment>
<feature type="chain" id="PRO_5038833151" description="Endothelin-3" evidence="12">
    <location>
        <begin position="25"/>
        <end position="157"/>
    </location>
</feature>
<evidence type="ECO:0000256" key="6">
    <source>
        <dbReference type="ARBA" id="ARBA00022858"/>
    </source>
</evidence>
<dbReference type="GO" id="GO:0003100">
    <property type="term" value="P:regulation of systemic arterial blood pressure by endothelin"/>
    <property type="evidence" value="ECO:0007669"/>
    <property type="project" value="TreeGrafter"/>
</dbReference>
<feature type="region of interest" description="Disordered" evidence="11">
    <location>
        <begin position="28"/>
        <end position="53"/>
    </location>
</feature>
<dbReference type="EMBL" id="JAAVVJ010000013">
    <property type="protein sequence ID" value="KAF7209591.1"/>
    <property type="molecule type" value="Genomic_DNA"/>
</dbReference>
<name>A0A9D3BIN8_NOTFU</name>
<keyword evidence="8" id="KW-0839">Vasoconstrictor</keyword>
<dbReference type="PANTHER" id="PTHR13874:SF11">
    <property type="entry name" value="ENDOTHELIN-3"/>
    <property type="match status" value="1"/>
</dbReference>
<evidence type="ECO:0000256" key="10">
    <source>
        <dbReference type="ARBA" id="ARBA00041850"/>
    </source>
</evidence>
<dbReference type="GO" id="GO:0031708">
    <property type="term" value="F:endothelin B receptor binding"/>
    <property type="evidence" value="ECO:0007669"/>
    <property type="project" value="TreeGrafter"/>
</dbReference>
<comment type="caution">
    <text evidence="14">The sequence shown here is derived from an EMBL/GenBank/DDBJ whole genome shotgun (WGS) entry which is preliminary data.</text>
</comment>
<evidence type="ECO:0000256" key="2">
    <source>
        <dbReference type="ARBA" id="ARBA00004613"/>
    </source>
</evidence>
<comment type="function">
    <text evidence="1">Endothelins are endothelium-derived vasoconstrictor peptides.</text>
</comment>
<keyword evidence="7" id="KW-1015">Disulfide bond</keyword>
<dbReference type="GO" id="GO:0005179">
    <property type="term" value="F:hormone activity"/>
    <property type="evidence" value="ECO:0007669"/>
    <property type="project" value="TreeGrafter"/>
</dbReference>
<dbReference type="GO" id="GO:0019229">
    <property type="term" value="P:regulation of vasoconstriction"/>
    <property type="evidence" value="ECO:0007669"/>
    <property type="project" value="InterPro"/>
</dbReference>
<keyword evidence="6" id="KW-0838">Vasoactive</keyword>
<dbReference type="SMART" id="SM00272">
    <property type="entry name" value="END"/>
    <property type="match status" value="2"/>
</dbReference>
<evidence type="ECO:0000313" key="14">
    <source>
        <dbReference type="EMBL" id="KAF7209591.1"/>
    </source>
</evidence>
<dbReference type="PRINTS" id="PR00365">
    <property type="entry name" value="ENDOTHELIN"/>
</dbReference>
<dbReference type="OMA" id="PQRIRRA"/>
<dbReference type="GO" id="GO:0005615">
    <property type="term" value="C:extracellular space"/>
    <property type="evidence" value="ECO:0007669"/>
    <property type="project" value="TreeGrafter"/>
</dbReference>
<evidence type="ECO:0000256" key="8">
    <source>
        <dbReference type="ARBA" id="ARBA00023322"/>
    </source>
</evidence>
<feature type="domain" description="Endothelin-like toxin" evidence="13">
    <location>
        <begin position="62"/>
        <end position="83"/>
    </location>
</feature>
<sequence>MKSFLARSTLLLMLTLTVLQGALISDVKSKSNPRSLPDSGAFGSRESAGSHLPESAKSRQKRCTCYSYTDKECVYYCHLDIIWINTPEHTVPYGMSSYRGQQRRRRAAGRASEGDWLKARRCVCVVADADPECQDFCLQSHRQTLPTTSLHRIPGHG</sequence>
<dbReference type="InterPro" id="IPR020475">
    <property type="entry name" value="Endothelin"/>
</dbReference>
<evidence type="ECO:0000256" key="11">
    <source>
        <dbReference type="SAM" id="MobiDB-lite"/>
    </source>
</evidence>
<comment type="subcellular location">
    <subcellularLocation>
        <location evidence="2">Secreted</location>
    </subcellularLocation>
</comment>
<evidence type="ECO:0000313" key="15">
    <source>
        <dbReference type="Proteomes" id="UP000822369"/>
    </source>
</evidence>
<proteinExistence type="inferred from homology"/>
<evidence type="ECO:0000256" key="9">
    <source>
        <dbReference type="ARBA" id="ARBA00040198"/>
    </source>
</evidence>
<feature type="domain" description="Endothelin-like toxin" evidence="13">
    <location>
        <begin position="121"/>
        <end position="143"/>
    </location>
</feature>
<dbReference type="PANTHER" id="PTHR13874">
    <property type="entry name" value="ENDOTHELIN"/>
    <property type="match status" value="1"/>
</dbReference>
<organism evidence="14 15">
    <name type="scientific">Nothobranchius furzeri</name>
    <name type="common">Turquoise killifish</name>
    <dbReference type="NCBI Taxonomy" id="105023"/>
    <lineage>
        <taxon>Eukaryota</taxon>
        <taxon>Metazoa</taxon>
        <taxon>Chordata</taxon>
        <taxon>Craniata</taxon>
        <taxon>Vertebrata</taxon>
        <taxon>Euteleostomi</taxon>
        <taxon>Actinopterygii</taxon>
        <taxon>Neopterygii</taxon>
        <taxon>Teleostei</taxon>
        <taxon>Neoteleostei</taxon>
        <taxon>Acanthomorphata</taxon>
        <taxon>Ovalentaria</taxon>
        <taxon>Atherinomorphae</taxon>
        <taxon>Cyprinodontiformes</taxon>
        <taxon>Nothobranchiidae</taxon>
        <taxon>Nothobranchius</taxon>
    </lineage>
</organism>
<dbReference type="InterPro" id="IPR019764">
    <property type="entry name" value="Endothelin_toxin_CS"/>
</dbReference>
<dbReference type="KEGG" id="nfu:107390733"/>
<dbReference type="OrthoDB" id="9943124at2759"/>
<keyword evidence="4" id="KW-0964">Secreted</keyword>
<evidence type="ECO:0000256" key="1">
    <source>
        <dbReference type="ARBA" id="ARBA00003023"/>
    </source>
</evidence>
<protein>
    <recommendedName>
        <fullName evidence="9">Endothelin-3</fullName>
    </recommendedName>
    <alternativeName>
        <fullName evidence="10">Preproendothelin-3</fullName>
    </alternativeName>
</protein>
<dbReference type="GO" id="GO:0006874">
    <property type="term" value="P:intracellular calcium ion homeostasis"/>
    <property type="evidence" value="ECO:0007669"/>
    <property type="project" value="TreeGrafter"/>
</dbReference>
<gene>
    <name evidence="14" type="ORF">G4P62_014282</name>
</gene>
<dbReference type="GO" id="GO:0014826">
    <property type="term" value="P:vein smooth muscle contraction"/>
    <property type="evidence" value="ECO:0007669"/>
    <property type="project" value="TreeGrafter"/>
</dbReference>
<evidence type="ECO:0000256" key="4">
    <source>
        <dbReference type="ARBA" id="ARBA00022525"/>
    </source>
</evidence>
<evidence type="ECO:0000256" key="5">
    <source>
        <dbReference type="ARBA" id="ARBA00022729"/>
    </source>
</evidence>